<dbReference type="InParanoid" id="M3YRY0"/>
<reference evidence="2" key="1">
    <citation type="submission" date="2024-06" db="UniProtKB">
        <authorList>
            <consortium name="Ensembl"/>
        </authorList>
    </citation>
    <scope>IDENTIFICATION</scope>
</reference>
<feature type="region of interest" description="Disordered" evidence="1">
    <location>
        <begin position="22"/>
        <end position="41"/>
    </location>
</feature>
<organism evidence="2">
    <name type="scientific">Mustela putorius furo</name>
    <name type="common">European domestic ferret</name>
    <name type="synonym">Mustela furo</name>
    <dbReference type="NCBI Taxonomy" id="9669"/>
    <lineage>
        <taxon>Eukaryota</taxon>
        <taxon>Metazoa</taxon>
        <taxon>Chordata</taxon>
        <taxon>Craniata</taxon>
        <taxon>Vertebrata</taxon>
        <taxon>Euteleostomi</taxon>
        <taxon>Mammalia</taxon>
        <taxon>Eutheria</taxon>
        <taxon>Laurasiatheria</taxon>
        <taxon>Carnivora</taxon>
        <taxon>Caniformia</taxon>
        <taxon>Musteloidea</taxon>
        <taxon>Mustelidae</taxon>
        <taxon>Mustelinae</taxon>
        <taxon>Mustela</taxon>
    </lineage>
</organism>
<protein>
    <submittedName>
        <fullName evidence="2">Uncharacterized protein</fullName>
    </submittedName>
</protein>
<evidence type="ECO:0000313" key="2">
    <source>
        <dbReference type="Ensembl" id="ENSMPUP00000014090.1"/>
    </source>
</evidence>
<feature type="compositionally biased region" description="Polar residues" evidence="1">
    <location>
        <begin position="23"/>
        <end position="32"/>
    </location>
</feature>
<dbReference type="HOGENOM" id="CLU_1986663_0_0_1"/>
<dbReference type="AlphaFoldDB" id="M3YRY0"/>
<dbReference type="Ensembl" id="ENSMPUT00000014315.1">
    <property type="protein sequence ID" value="ENSMPUP00000014090.1"/>
    <property type="gene ID" value="ENSMPUG00000014199.1"/>
</dbReference>
<sequence>GGVGGGFLEHSGELLSPVLRCNLASSRSQPPKTNKPWRRRRRRLQHSCAPWRKSFLHTSQRAGNLAGAEAGLRREGKAEPNRQEQRPAAEWMCARPAVGSEADESHQCLISVPTPDPRPATCPVGT</sequence>
<dbReference type="EMBL" id="AEYP01038550">
    <property type="status" value="NOT_ANNOTATED_CDS"/>
    <property type="molecule type" value="Genomic_DNA"/>
</dbReference>
<accession>M3YRY0</accession>
<name>M3YRY0_MUSPF</name>
<evidence type="ECO:0000256" key="1">
    <source>
        <dbReference type="SAM" id="MobiDB-lite"/>
    </source>
</evidence>
<proteinExistence type="predicted"/>
<feature type="compositionally biased region" description="Basic and acidic residues" evidence="1">
    <location>
        <begin position="71"/>
        <end position="87"/>
    </location>
</feature>
<feature type="region of interest" description="Disordered" evidence="1">
    <location>
        <begin position="59"/>
        <end position="89"/>
    </location>
</feature>